<dbReference type="AlphaFoldDB" id="A5BUR5"/>
<evidence type="ECO:0000313" key="1">
    <source>
        <dbReference type="EMBL" id="CAN75027.1"/>
    </source>
</evidence>
<gene>
    <name evidence="1" type="ORF">VITISV_034950</name>
</gene>
<proteinExistence type="predicted"/>
<name>A5BUR5_VITVI</name>
<accession>A5BUR5</accession>
<dbReference type="EMBL" id="AM471920">
    <property type="protein sequence ID" value="CAN75027.1"/>
    <property type="molecule type" value="Genomic_DNA"/>
</dbReference>
<organism evidence="1">
    <name type="scientific">Vitis vinifera</name>
    <name type="common">Grape</name>
    <dbReference type="NCBI Taxonomy" id="29760"/>
    <lineage>
        <taxon>Eukaryota</taxon>
        <taxon>Viridiplantae</taxon>
        <taxon>Streptophyta</taxon>
        <taxon>Embryophyta</taxon>
        <taxon>Tracheophyta</taxon>
        <taxon>Spermatophyta</taxon>
        <taxon>Magnoliopsida</taxon>
        <taxon>eudicotyledons</taxon>
        <taxon>Gunneridae</taxon>
        <taxon>Pentapetalae</taxon>
        <taxon>rosids</taxon>
        <taxon>Vitales</taxon>
        <taxon>Vitaceae</taxon>
        <taxon>Viteae</taxon>
        <taxon>Vitis</taxon>
    </lineage>
</organism>
<protein>
    <submittedName>
        <fullName evidence="1">Uncharacterized protein</fullName>
    </submittedName>
</protein>
<reference evidence="1" key="1">
    <citation type="journal article" date="2007" name="PLoS ONE">
        <title>The first genome sequence of an elite grapevine cultivar (Pinot noir Vitis vinifera L.): coping with a highly heterozygous genome.</title>
        <authorList>
            <person name="Velasco R."/>
            <person name="Zharkikh A."/>
            <person name="Troggio M."/>
            <person name="Cartwright D.A."/>
            <person name="Cestaro A."/>
            <person name="Pruss D."/>
            <person name="Pindo M."/>
            <person name="FitzGerald L.M."/>
            <person name="Vezzulli S."/>
            <person name="Reid J."/>
            <person name="Malacarne G."/>
            <person name="Iliev D."/>
            <person name="Coppola G."/>
            <person name="Wardell B."/>
            <person name="Micheletti D."/>
            <person name="Macalma T."/>
            <person name="Facci M."/>
            <person name="Mitchell J.T."/>
            <person name="Perazzolli M."/>
            <person name="Eldredge G."/>
            <person name="Gatto P."/>
            <person name="Oyzerski R."/>
            <person name="Moretto M."/>
            <person name="Gutin N."/>
            <person name="Stefanini M."/>
            <person name="Chen Y."/>
            <person name="Segala C."/>
            <person name="Davenport C."/>
            <person name="Dematte L."/>
            <person name="Mraz A."/>
            <person name="Battilana J."/>
            <person name="Stormo K."/>
            <person name="Costa F."/>
            <person name="Tao Q."/>
            <person name="Si-Ammour A."/>
            <person name="Harkins T."/>
            <person name="Lackey A."/>
            <person name="Perbost C."/>
            <person name="Taillon B."/>
            <person name="Stella A."/>
            <person name="Solovyev V."/>
            <person name="Fawcett J.A."/>
            <person name="Sterck L."/>
            <person name="Vandepoele K."/>
            <person name="Grando S.M."/>
            <person name="Toppo S."/>
            <person name="Moser C."/>
            <person name="Lanchbury J."/>
            <person name="Bogden R."/>
            <person name="Skolnick M."/>
            <person name="Sgaramella V."/>
            <person name="Bhatnagar S.K."/>
            <person name="Fontana P."/>
            <person name="Gutin A."/>
            <person name="Van de Peer Y."/>
            <person name="Salamini F."/>
            <person name="Viola R."/>
        </authorList>
    </citation>
    <scope>NUCLEOTIDE SEQUENCE</scope>
</reference>
<sequence>MALVCQKVVSQSRNTLQNGALAAKLGVFMLRSRFAAAKHPAKWGFGSEIESFYASQPFRSNKTPCEMGLWLRNWEFLCFAAVSQLQNTLRNGALAAKLRVFMLHSRFAAAK</sequence>